<dbReference type="PANTHER" id="PTHR28083">
    <property type="entry name" value="GOOD FOR FULL DBP5 ACTIVITY PROTEIN 2"/>
    <property type="match status" value="1"/>
</dbReference>
<proteinExistence type="predicted"/>
<dbReference type="AlphaFoldDB" id="A0A084GHS2"/>
<dbReference type="InterPro" id="IPR048519">
    <property type="entry name" value="Gfd2/YDR514C-like_C"/>
</dbReference>
<evidence type="ECO:0000313" key="3">
    <source>
        <dbReference type="EMBL" id="KEZ46884.1"/>
    </source>
</evidence>
<gene>
    <name evidence="3" type="ORF">SAPIO_CDS0220</name>
</gene>
<evidence type="ECO:0000256" key="1">
    <source>
        <dbReference type="SAM" id="MobiDB-lite"/>
    </source>
</evidence>
<feature type="region of interest" description="Disordered" evidence="1">
    <location>
        <begin position="24"/>
        <end position="101"/>
    </location>
</feature>
<evidence type="ECO:0000313" key="4">
    <source>
        <dbReference type="Proteomes" id="UP000028545"/>
    </source>
</evidence>
<dbReference type="RefSeq" id="XP_016646683.1">
    <property type="nucleotide sequence ID" value="XM_016783050.1"/>
</dbReference>
<protein>
    <recommendedName>
        <fullName evidence="2">Gfd2/YDR514C-like C-terminal domain-containing protein</fullName>
    </recommendedName>
</protein>
<feature type="domain" description="Gfd2/YDR514C-like C-terminal" evidence="2">
    <location>
        <begin position="341"/>
        <end position="531"/>
    </location>
</feature>
<dbReference type="HOGENOM" id="CLU_016815_4_0_1"/>
<dbReference type="OMA" id="CVDVESY"/>
<dbReference type="Pfam" id="PF21762">
    <property type="entry name" value="DEDDh_C"/>
    <property type="match status" value="1"/>
</dbReference>
<dbReference type="Proteomes" id="UP000028545">
    <property type="component" value="Unassembled WGS sequence"/>
</dbReference>
<dbReference type="InterPro" id="IPR012337">
    <property type="entry name" value="RNaseH-like_sf"/>
</dbReference>
<keyword evidence="4" id="KW-1185">Reference proteome</keyword>
<dbReference type="VEuPathDB" id="FungiDB:SAPIO_CDS0220"/>
<reference evidence="3 4" key="1">
    <citation type="journal article" date="2014" name="Genome Announc.">
        <title>Draft genome sequence of the pathogenic fungus Scedosporium apiospermum.</title>
        <authorList>
            <person name="Vandeputte P."/>
            <person name="Ghamrawi S."/>
            <person name="Rechenmann M."/>
            <person name="Iltis A."/>
            <person name="Giraud S."/>
            <person name="Fleury M."/>
            <person name="Thornton C."/>
            <person name="Delhaes L."/>
            <person name="Meyer W."/>
            <person name="Papon N."/>
            <person name="Bouchara J.P."/>
        </authorList>
    </citation>
    <scope>NUCLEOTIDE SEQUENCE [LARGE SCALE GENOMIC DNA]</scope>
    <source>
        <strain evidence="3 4">IHEM 14462</strain>
    </source>
</reference>
<dbReference type="InterPro" id="IPR040151">
    <property type="entry name" value="Gfd2/YDR514C-like"/>
</dbReference>
<accession>A0A084GHS2</accession>
<name>A0A084GHS2_PSEDA</name>
<dbReference type="GO" id="GO:0005634">
    <property type="term" value="C:nucleus"/>
    <property type="evidence" value="ECO:0007669"/>
    <property type="project" value="TreeGrafter"/>
</dbReference>
<feature type="compositionally biased region" description="Basic and acidic residues" evidence="1">
    <location>
        <begin position="35"/>
        <end position="58"/>
    </location>
</feature>
<dbReference type="PANTHER" id="PTHR28083:SF1">
    <property type="entry name" value="GOOD FOR FULL DBP5 ACTIVITY PROTEIN 2"/>
    <property type="match status" value="1"/>
</dbReference>
<dbReference type="EMBL" id="JOWA01000011">
    <property type="protein sequence ID" value="KEZ46884.1"/>
    <property type="molecule type" value="Genomic_DNA"/>
</dbReference>
<dbReference type="SUPFAM" id="SSF53098">
    <property type="entry name" value="Ribonuclease H-like"/>
    <property type="match status" value="1"/>
</dbReference>
<evidence type="ECO:0000259" key="2">
    <source>
        <dbReference type="Pfam" id="PF21762"/>
    </source>
</evidence>
<dbReference type="GeneID" id="27718372"/>
<dbReference type="KEGG" id="sapo:SAPIO_CDS0220"/>
<comment type="caution">
    <text evidence="3">The sequence shown here is derived from an EMBL/GenBank/DDBJ whole genome shotgun (WGS) entry which is preliminary data.</text>
</comment>
<sequence>MSSSESLEIDDTSPPSLEEVAERLRGLAEQYPAGRFDETLRLAEEMLREERAEKEKPRTTQSGHASPSRDASKASGSGAGDSKKKSAKKAHKGKDADGSADVVDKNLPEIEGALSTLTINLGYGDKADASMVFCPWRMVFHYPEWFIGKANGPRAKPFFEKFYEYQAWDFFYMFSSDPGLSTPVLFVPTEQFENFLSIINAKLDIQLTIPPGENAAKFSYSFTQDSIRPAYLGRVHDAKTREMIRTANLPEFTNEFFGDASADDIKQLSWLLHEILSVKFKRDKKNRSDEKQLKAREHRREEMFKFQVLLGFKPNDSTALHQNFEFDADKAAKFPLDLGLVLISLDVEAHEGIGSPTEVGIAILDTEKTKGIAPGNLGENWLSFIEYKHLRVQEFASHVNCKYVHGCPDKFNFGTSEFVSHEDLLSTIKAILTKYTTSNIPEGSAATKRSVVLIGHDFQQEEKYLKKIGYNLYEETGNVALCADSKDLHQHLTSDSNGRSLTHVLLDLGIDYSNLHNAGNDAAYTLRAVIACAIKDMQQNPPTDPPGVEVAKKVVVKRAGGGFVPGAPWLVEEDDDKTPV</sequence>
<dbReference type="OrthoDB" id="5953249at2759"/>
<organism evidence="3 4">
    <name type="scientific">Pseudallescheria apiosperma</name>
    <name type="common">Scedosporium apiospermum</name>
    <dbReference type="NCBI Taxonomy" id="563466"/>
    <lineage>
        <taxon>Eukaryota</taxon>
        <taxon>Fungi</taxon>
        <taxon>Dikarya</taxon>
        <taxon>Ascomycota</taxon>
        <taxon>Pezizomycotina</taxon>
        <taxon>Sordariomycetes</taxon>
        <taxon>Hypocreomycetidae</taxon>
        <taxon>Microascales</taxon>
        <taxon>Microascaceae</taxon>
        <taxon>Scedosporium</taxon>
    </lineage>
</organism>